<dbReference type="GeneID" id="113784499"/>
<accession>A0A3Q7XRS7</accession>
<dbReference type="RefSeq" id="XP_027186501.1">
    <property type="nucleotide sequence ID" value="XM_027330700.1"/>
</dbReference>
<reference evidence="3" key="1">
    <citation type="submission" date="2025-08" db="UniProtKB">
        <authorList>
            <consortium name="RefSeq"/>
        </authorList>
    </citation>
    <scope>IDENTIFICATION</scope>
    <source>
        <tissue evidence="3">Etiolated seedlings</tissue>
    </source>
</reference>
<dbReference type="Proteomes" id="UP000087171">
    <property type="component" value="Unplaced"/>
</dbReference>
<protein>
    <submittedName>
        <fullName evidence="3">Uncharacterized protein LOC113784499</fullName>
    </submittedName>
</protein>
<evidence type="ECO:0000313" key="3">
    <source>
        <dbReference type="RefSeq" id="XP_027186501.1"/>
    </source>
</evidence>
<proteinExistence type="predicted"/>
<organism evidence="2 3">
    <name type="scientific">Cicer arietinum</name>
    <name type="common">Chickpea</name>
    <name type="synonym">Garbanzo</name>
    <dbReference type="NCBI Taxonomy" id="3827"/>
    <lineage>
        <taxon>Eukaryota</taxon>
        <taxon>Viridiplantae</taxon>
        <taxon>Streptophyta</taxon>
        <taxon>Embryophyta</taxon>
        <taxon>Tracheophyta</taxon>
        <taxon>Spermatophyta</taxon>
        <taxon>Magnoliopsida</taxon>
        <taxon>eudicotyledons</taxon>
        <taxon>Gunneridae</taxon>
        <taxon>Pentapetalae</taxon>
        <taxon>rosids</taxon>
        <taxon>fabids</taxon>
        <taxon>Fabales</taxon>
        <taxon>Fabaceae</taxon>
        <taxon>Papilionoideae</taxon>
        <taxon>50 kb inversion clade</taxon>
        <taxon>NPAAA clade</taxon>
        <taxon>Hologalegina</taxon>
        <taxon>IRL clade</taxon>
        <taxon>Cicereae</taxon>
        <taxon>Cicer</taxon>
    </lineage>
</organism>
<dbReference type="AlphaFoldDB" id="A0A3Q7XRS7"/>
<name>A0A3Q7XRS7_CICAR</name>
<dbReference type="PaxDb" id="3827-XP_004514902.1"/>
<feature type="region of interest" description="Disordered" evidence="1">
    <location>
        <begin position="12"/>
        <end position="32"/>
    </location>
</feature>
<keyword evidence="2" id="KW-1185">Reference proteome</keyword>
<evidence type="ECO:0000313" key="2">
    <source>
        <dbReference type="Proteomes" id="UP000087171"/>
    </source>
</evidence>
<evidence type="ECO:0000256" key="1">
    <source>
        <dbReference type="SAM" id="MobiDB-lite"/>
    </source>
</evidence>
<sequence>MVAAIKCSHLFLNNMEPNPRPPGRPRRGQNNDERWEQMMQQQQLMMQQQQVVTTSIMNYLAQSVEPAHPPPPPPPEASNILFYDFHKLKPPAFLRSPVPLEAQSWLDEMTKFFLVVRCTEEDKVAFATHMLQGEAEN</sequence>
<gene>
    <name evidence="3" type="primary">LOC113784499</name>
</gene>
<dbReference type="KEGG" id="cam:113784499"/>
<dbReference type="OrthoDB" id="2272416at2759"/>